<dbReference type="RefSeq" id="WP_008377440.1">
    <property type="nucleotide sequence ID" value="NZ_BAOP01000007.1"/>
</dbReference>
<dbReference type="GO" id="GO:0000701">
    <property type="term" value="F:purine-specific mismatch base pair DNA N-glycosylase activity"/>
    <property type="evidence" value="ECO:0007669"/>
    <property type="project" value="UniProtKB-EC"/>
</dbReference>
<dbReference type="Proteomes" id="UP000035009">
    <property type="component" value="Unassembled WGS sequence"/>
</dbReference>
<keyword evidence="9" id="KW-0378">Hydrolase</keyword>
<dbReference type="GO" id="GO:0006298">
    <property type="term" value="P:mismatch repair"/>
    <property type="evidence" value="ECO:0007669"/>
    <property type="project" value="TreeGrafter"/>
</dbReference>
<dbReference type="FunFam" id="1.10.340.30:FF:000003">
    <property type="entry name" value="A/G-specific adenine glycosylase"/>
    <property type="match status" value="1"/>
</dbReference>
<dbReference type="Pfam" id="PF00633">
    <property type="entry name" value="HHH"/>
    <property type="match status" value="1"/>
</dbReference>
<dbReference type="AlphaFoldDB" id="M3UI79"/>
<dbReference type="EMBL" id="BAOP01000007">
    <property type="protein sequence ID" value="GAC79125.1"/>
    <property type="molecule type" value="Genomic_DNA"/>
</dbReference>
<dbReference type="Gene3D" id="1.10.1670.10">
    <property type="entry name" value="Helix-hairpin-Helix base-excision DNA repair enzymes (C-terminal)"/>
    <property type="match status" value="1"/>
</dbReference>
<dbReference type="GO" id="GO:0032357">
    <property type="term" value="F:oxidized purine DNA binding"/>
    <property type="evidence" value="ECO:0007669"/>
    <property type="project" value="TreeGrafter"/>
</dbReference>
<evidence type="ECO:0000256" key="6">
    <source>
        <dbReference type="ARBA" id="ARBA00022485"/>
    </source>
</evidence>
<evidence type="ECO:0000256" key="9">
    <source>
        <dbReference type="ARBA" id="ARBA00022801"/>
    </source>
</evidence>
<comment type="similarity">
    <text evidence="3">Belongs to the Nth/MutY family.</text>
</comment>
<dbReference type="SMART" id="SM00478">
    <property type="entry name" value="ENDO3c"/>
    <property type="match status" value="1"/>
</dbReference>
<evidence type="ECO:0000256" key="11">
    <source>
        <dbReference type="ARBA" id="ARBA00023014"/>
    </source>
</evidence>
<evidence type="ECO:0000256" key="2">
    <source>
        <dbReference type="ARBA" id="ARBA00001966"/>
    </source>
</evidence>
<keyword evidence="12" id="KW-0234">DNA repair</keyword>
<dbReference type="SMART" id="SM00525">
    <property type="entry name" value="FES"/>
    <property type="match status" value="1"/>
</dbReference>
<accession>M3UI79</accession>
<dbReference type="eggNOG" id="COG1194">
    <property type="taxonomic scope" value="Bacteria"/>
</dbReference>
<protein>
    <recommendedName>
        <fullName evidence="5">Adenine DNA glycosylase</fullName>
        <ecNumber evidence="4">3.2.2.31</ecNumber>
    </recommendedName>
</protein>
<evidence type="ECO:0000259" key="14">
    <source>
        <dbReference type="SMART" id="SM00478"/>
    </source>
</evidence>
<reference evidence="15 16" key="1">
    <citation type="submission" date="2013-02" db="EMBL/GenBank/DDBJ databases">
        <title>Whole genome shotgun sequence of Gordonia malaquae NBRC 108250.</title>
        <authorList>
            <person name="Yoshida I."/>
            <person name="Hosoyama A."/>
            <person name="Tsuchikane K."/>
            <person name="Ando Y."/>
            <person name="Baba S."/>
            <person name="Ohji S."/>
            <person name="Hamada M."/>
            <person name="Tamura T."/>
            <person name="Yamazoe A."/>
            <person name="Yamazaki S."/>
            <person name="Fujita N."/>
        </authorList>
    </citation>
    <scope>NUCLEOTIDE SEQUENCE [LARGE SCALE GENOMIC DNA]</scope>
    <source>
        <strain evidence="15 16">NBRC 108250</strain>
    </source>
</reference>
<sequence>MTSSVPPATVLDWFGSAERDLPWRSTDLTGWHVLISEIMLQQTPAARVIEPWTRWVERWPTPSAMAAESTGEVVRAWGKLGYPRRAMRLHECSKVLADQYDDVVPSDVDTLLALPGIGDYTARAVACFAYGQSVPVVDVNVRRVIARAVHGRQHPGNPGRRDLTDAEALFPRTADGDPAPETPRFSAALMELGALVCTAREARCDECPLEPTCEWVRLGRPEHEGPARKVQKFEGTDRQARGRLLDVLRGTSGPVERAALDLAWERDPGQRARALDSLLVDGLIELTDDGLFALAGEG</sequence>
<dbReference type="GO" id="GO:0034039">
    <property type="term" value="F:8-oxo-7,8-dihydroguanine DNA N-glycosylase activity"/>
    <property type="evidence" value="ECO:0007669"/>
    <property type="project" value="TreeGrafter"/>
</dbReference>
<dbReference type="EC" id="3.2.2.31" evidence="4"/>
<evidence type="ECO:0000313" key="15">
    <source>
        <dbReference type="EMBL" id="GAC79125.1"/>
    </source>
</evidence>
<dbReference type="STRING" id="410332.SAMN04488550_3813"/>
<keyword evidence="13" id="KW-0326">Glycosidase</keyword>
<dbReference type="OrthoDB" id="9802365at2"/>
<dbReference type="GO" id="GO:0046872">
    <property type="term" value="F:metal ion binding"/>
    <property type="evidence" value="ECO:0007669"/>
    <property type="project" value="UniProtKB-KW"/>
</dbReference>
<dbReference type="InterPro" id="IPR023170">
    <property type="entry name" value="HhH_base_excis_C"/>
</dbReference>
<organism evidence="15 16">
    <name type="scientific">Gordonia malaquae NBRC 108250</name>
    <dbReference type="NCBI Taxonomy" id="1223542"/>
    <lineage>
        <taxon>Bacteria</taxon>
        <taxon>Bacillati</taxon>
        <taxon>Actinomycetota</taxon>
        <taxon>Actinomycetes</taxon>
        <taxon>Mycobacteriales</taxon>
        <taxon>Gordoniaceae</taxon>
        <taxon>Gordonia</taxon>
    </lineage>
</organism>
<dbReference type="SUPFAM" id="SSF48150">
    <property type="entry name" value="DNA-glycosylase"/>
    <property type="match status" value="1"/>
</dbReference>
<dbReference type="Gene3D" id="1.10.340.30">
    <property type="entry name" value="Hypothetical protein, domain 2"/>
    <property type="match status" value="1"/>
</dbReference>
<dbReference type="CDD" id="cd00056">
    <property type="entry name" value="ENDO3c"/>
    <property type="match status" value="1"/>
</dbReference>
<comment type="cofactor">
    <cofactor evidence="2">
        <name>[4Fe-4S] cluster</name>
        <dbReference type="ChEBI" id="CHEBI:49883"/>
    </cofactor>
</comment>
<evidence type="ECO:0000256" key="4">
    <source>
        <dbReference type="ARBA" id="ARBA00012045"/>
    </source>
</evidence>
<comment type="catalytic activity">
    <reaction evidence="1">
        <text>Hydrolyzes free adenine bases from 7,8-dihydro-8-oxoguanine:adenine mismatched double-stranded DNA, leaving an apurinic site.</text>
        <dbReference type="EC" id="3.2.2.31"/>
    </reaction>
</comment>
<dbReference type="InterPro" id="IPR003651">
    <property type="entry name" value="Endonuclease3_FeS-loop_motif"/>
</dbReference>
<dbReference type="GO" id="GO:0051539">
    <property type="term" value="F:4 iron, 4 sulfur cluster binding"/>
    <property type="evidence" value="ECO:0007669"/>
    <property type="project" value="UniProtKB-KW"/>
</dbReference>
<proteinExistence type="inferred from homology"/>
<dbReference type="PANTHER" id="PTHR42944:SF1">
    <property type="entry name" value="ADENINE DNA GLYCOSYLASE"/>
    <property type="match status" value="1"/>
</dbReference>
<dbReference type="InterPro" id="IPR044298">
    <property type="entry name" value="MIG/MutY"/>
</dbReference>
<dbReference type="GO" id="GO:0006284">
    <property type="term" value="P:base-excision repair"/>
    <property type="evidence" value="ECO:0007669"/>
    <property type="project" value="InterPro"/>
</dbReference>
<keyword evidence="6" id="KW-0004">4Fe-4S</keyword>
<dbReference type="InterPro" id="IPR011257">
    <property type="entry name" value="DNA_glycosylase"/>
</dbReference>
<dbReference type="Pfam" id="PF00730">
    <property type="entry name" value="HhH-GPD"/>
    <property type="match status" value="1"/>
</dbReference>
<comment type="caution">
    <text evidence="15">The sequence shown here is derived from an EMBL/GenBank/DDBJ whole genome shotgun (WGS) entry which is preliminary data.</text>
</comment>
<evidence type="ECO:0000313" key="16">
    <source>
        <dbReference type="Proteomes" id="UP000035009"/>
    </source>
</evidence>
<dbReference type="InterPro" id="IPR003265">
    <property type="entry name" value="HhH-GPD_domain"/>
</dbReference>
<keyword evidence="11" id="KW-0411">Iron-sulfur</keyword>
<evidence type="ECO:0000256" key="7">
    <source>
        <dbReference type="ARBA" id="ARBA00022723"/>
    </source>
</evidence>
<keyword evidence="10" id="KW-0408">Iron</keyword>
<gene>
    <name evidence="15" type="primary">mutY</name>
    <name evidence="15" type="ORF">GM1_007_00840</name>
</gene>
<feature type="domain" description="HhH-GPD" evidence="14">
    <location>
        <begin position="39"/>
        <end position="195"/>
    </location>
</feature>
<keyword evidence="8" id="KW-0227">DNA damage</keyword>
<dbReference type="GO" id="GO:0035485">
    <property type="term" value="F:adenine/guanine mispair binding"/>
    <property type="evidence" value="ECO:0007669"/>
    <property type="project" value="TreeGrafter"/>
</dbReference>
<name>M3UI79_GORML</name>
<dbReference type="InterPro" id="IPR000445">
    <property type="entry name" value="HhH_motif"/>
</dbReference>
<evidence type="ECO:0000256" key="1">
    <source>
        <dbReference type="ARBA" id="ARBA00000843"/>
    </source>
</evidence>
<keyword evidence="7" id="KW-0479">Metal-binding</keyword>
<evidence type="ECO:0000256" key="5">
    <source>
        <dbReference type="ARBA" id="ARBA00022023"/>
    </source>
</evidence>
<keyword evidence="16" id="KW-1185">Reference proteome</keyword>
<evidence type="ECO:0000256" key="3">
    <source>
        <dbReference type="ARBA" id="ARBA00008343"/>
    </source>
</evidence>
<evidence type="ECO:0000256" key="12">
    <source>
        <dbReference type="ARBA" id="ARBA00023204"/>
    </source>
</evidence>
<evidence type="ECO:0000256" key="10">
    <source>
        <dbReference type="ARBA" id="ARBA00023004"/>
    </source>
</evidence>
<dbReference type="PANTHER" id="PTHR42944">
    <property type="entry name" value="ADENINE DNA GLYCOSYLASE"/>
    <property type="match status" value="1"/>
</dbReference>
<evidence type="ECO:0000256" key="13">
    <source>
        <dbReference type="ARBA" id="ARBA00023295"/>
    </source>
</evidence>
<evidence type="ECO:0000256" key="8">
    <source>
        <dbReference type="ARBA" id="ARBA00022763"/>
    </source>
</evidence>